<dbReference type="Gene3D" id="3.90.79.10">
    <property type="entry name" value="Nucleoside Triphosphate Pyrophosphohydrolase"/>
    <property type="match status" value="1"/>
</dbReference>
<organism evidence="6 7">
    <name type="scientific">Nitratireductor mangrovi</name>
    <dbReference type="NCBI Taxonomy" id="2599600"/>
    <lineage>
        <taxon>Bacteria</taxon>
        <taxon>Pseudomonadati</taxon>
        <taxon>Pseudomonadota</taxon>
        <taxon>Alphaproteobacteria</taxon>
        <taxon>Hyphomicrobiales</taxon>
        <taxon>Phyllobacteriaceae</taxon>
        <taxon>Nitratireductor</taxon>
    </lineage>
</organism>
<evidence type="ECO:0000259" key="5">
    <source>
        <dbReference type="PROSITE" id="PS51462"/>
    </source>
</evidence>
<dbReference type="GO" id="GO:0046872">
    <property type="term" value="F:metal ion binding"/>
    <property type="evidence" value="ECO:0007669"/>
    <property type="project" value="UniProtKB-KW"/>
</dbReference>
<gene>
    <name evidence="6" type="ORF">FQ775_04300</name>
</gene>
<accession>A0A5B8KVP7</accession>
<dbReference type="CDD" id="cd04666">
    <property type="entry name" value="NUDIX_DIPP2_like_Nudt4"/>
    <property type="match status" value="1"/>
</dbReference>
<dbReference type="Proteomes" id="UP000321389">
    <property type="component" value="Chromosome"/>
</dbReference>
<proteinExistence type="predicted"/>
<evidence type="ECO:0000256" key="1">
    <source>
        <dbReference type="ARBA" id="ARBA00001946"/>
    </source>
</evidence>
<name>A0A5B8KVP7_9HYPH</name>
<dbReference type="InterPro" id="IPR047198">
    <property type="entry name" value="DDP-like_NUDIX"/>
</dbReference>
<keyword evidence="3 6" id="KW-0378">Hydrolase</keyword>
<reference evidence="6" key="1">
    <citation type="submission" date="2020-04" db="EMBL/GenBank/DDBJ databases">
        <title>Nitratireductor sp. nov. isolated from mangrove soil.</title>
        <authorList>
            <person name="Ye Y."/>
        </authorList>
    </citation>
    <scope>NUCLEOTIDE SEQUENCE</scope>
    <source>
        <strain evidence="6">SY7</strain>
    </source>
</reference>
<keyword evidence="2" id="KW-0479">Metal-binding</keyword>
<dbReference type="OrthoDB" id="7066910at2"/>
<dbReference type="PANTHER" id="PTHR12629:SF0">
    <property type="entry name" value="DIPHOSPHOINOSITOL-POLYPHOSPHATE DIPHOSPHATASE"/>
    <property type="match status" value="1"/>
</dbReference>
<dbReference type="InterPro" id="IPR000086">
    <property type="entry name" value="NUDIX_hydrolase_dom"/>
</dbReference>
<evidence type="ECO:0000313" key="6">
    <source>
        <dbReference type="EMBL" id="QDY99657.1"/>
    </source>
</evidence>
<evidence type="ECO:0000313" key="7">
    <source>
        <dbReference type="Proteomes" id="UP000321389"/>
    </source>
</evidence>
<dbReference type="EMBL" id="CP042301">
    <property type="protein sequence ID" value="QDY99657.1"/>
    <property type="molecule type" value="Genomic_DNA"/>
</dbReference>
<dbReference type="PROSITE" id="PS51462">
    <property type="entry name" value="NUDIX"/>
    <property type="match status" value="1"/>
</dbReference>
<comment type="cofactor">
    <cofactor evidence="1">
        <name>Mg(2+)</name>
        <dbReference type="ChEBI" id="CHEBI:18420"/>
    </cofactor>
</comment>
<protein>
    <submittedName>
        <fullName evidence="6">NUDIX hydrolase</fullName>
    </submittedName>
</protein>
<feature type="domain" description="Nudix hydrolase" evidence="5">
    <location>
        <begin position="23"/>
        <end position="155"/>
    </location>
</feature>
<evidence type="ECO:0000256" key="3">
    <source>
        <dbReference type="ARBA" id="ARBA00022801"/>
    </source>
</evidence>
<dbReference type="AlphaFoldDB" id="A0A5B8KVP7"/>
<dbReference type="GO" id="GO:0016462">
    <property type="term" value="F:pyrophosphatase activity"/>
    <property type="evidence" value="ECO:0007669"/>
    <property type="project" value="InterPro"/>
</dbReference>
<dbReference type="RefSeq" id="WP_146298311.1">
    <property type="nucleotide sequence ID" value="NZ_CP042301.2"/>
</dbReference>
<dbReference type="InterPro" id="IPR015797">
    <property type="entry name" value="NUDIX_hydrolase-like_dom_sf"/>
</dbReference>
<dbReference type="SUPFAM" id="SSF55811">
    <property type="entry name" value="Nudix"/>
    <property type="match status" value="1"/>
</dbReference>
<keyword evidence="7" id="KW-1185">Reference proteome</keyword>
<dbReference type="PANTHER" id="PTHR12629">
    <property type="entry name" value="DIPHOSPHOINOSITOL POLYPHOSPHATE PHOSPHOHYDROLASE"/>
    <property type="match status" value="1"/>
</dbReference>
<evidence type="ECO:0000256" key="4">
    <source>
        <dbReference type="ARBA" id="ARBA00022842"/>
    </source>
</evidence>
<dbReference type="Pfam" id="PF00293">
    <property type="entry name" value="NUDIX"/>
    <property type="match status" value="1"/>
</dbReference>
<sequence>MLLSHRTWQHSVDRIRRLLGGLPPRVQVAALPWRLSGSRLEVMLITSRDSGRWVLPKGWPENGELLHESAAREATEEAGLHGAIGAEEIGSYFYGKGLKTGLETRCRVLVFPLRVEQVDETWPEQGERTRKWFTPAEAATKVRESDLAELVELFAPRD</sequence>
<keyword evidence="4" id="KW-0460">Magnesium</keyword>
<dbReference type="GO" id="GO:0005737">
    <property type="term" value="C:cytoplasm"/>
    <property type="evidence" value="ECO:0007669"/>
    <property type="project" value="TreeGrafter"/>
</dbReference>
<evidence type="ECO:0000256" key="2">
    <source>
        <dbReference type="ARBA" id="ARBA00022723"/>
    </source>
</evidence>
<dbReference type="KEGG" id="niy:FQ775_04300"/>